<evidence type="ECO:0000313" key="5">
    <source>
        <dbReference type="Proteomes" id="UP001527866"/>
    </source>
</evidence>
<dbReference type="PANTHER" id="PTHR43194:SF5">
    <property type="entry name" value="PIMELOYL-[ACYL-CARRIER PROTEIN] METHYL ESTER ESTERASE"/>
    <property type="match status" value="1"/>
</dbReference>
<dbReference type="SUPFAM" id="SSF53474">
    <property type="entry name" value="alpha/beta-Hydrolases"/>
    <property type="match status" value="1"/>
</dbReference>
<dbReference type="Proteomes" id="UP001527866">
    <property type="component" value="Unassembled WGS sequence"/>
</dbReference>
<dbReference type="InterPro" id="IPR029032">
    <property type="entry name" value="AhpD-like"/>
</dbReference>
<dbReference type="RefSeq" id="WP_270685302.1">
    <property type="nucleotide sequence ID" value="NZ_JAQFWQ010000021.1"/>
</dbReference>
<dbReference type="InterPro" id="IPR050228">
    <property type="entry name" value="Carboxylesterase_BioH"/>
</dbReference>
<feature type="domain" description="Carboxymuconolactone decarboxylase-like" evidence="3">
    <location>
        <begin position="33"/>
        <end position="113"/>
    </location>
</feature>
<dbReference type="GO" id="GO:0016787">
    <property type="term" value="F:hydrolase activity"/>
    <property type="evidence" value="ECO:0007669"/>
    <property type="project" value="UniProtKB-KW"/>
</dbReference>
<comment type="caution">
    <text evidence="4">The sequence shown here is derived from an EMBL/GenBank/DDBJ whole genome shotgun (WGS) entry which is preliminary data.</text>
</comment>
<evidence type="ECO:0000313" key="4">
    <source>
        <dbReference type="EMBL" id="MDA2810907.1"/>
    </source>
</evidence>
<keyword evidence="5" id="KW-1185">Reference proteome</keyword>
<evidence type="ECO:0000259" key="2">
    <source>
        <dbReference type="Pfam" id="PF00561"/>
    </source>
</evidence>
<dbReference type="InterPro" id="IPR003779">
    <property type="entry name" value="CMD-like"/>
</dbReference>
<dbReference type="Gene3D" id="1.20.1290.10">
    <property type="entry name" value="AhpD-like"/>
    <property type="match status" value="1"/>
</dbReference>
<proteinExistence type="predicted"/>
<keyword evidence="4" id="KW-0378">Hydrolase</keyword>
<gene>
    <name evidence="4" type="ORF">O4J56_09695</name>
</gene>
<dbReference type="PANTHER" id="PTHR43194">
    <property type="entry name" value="HYDROLASE ALPHA/BETA FOLD FAMILY"/>
    <property type="match status" value="1"/>
</dbReference>
<dbReference type="PRINTS" id="PR00111">
    <property type="entry name" value="ABHYDROLASE"/>
</dbReference>
<dbReference type="SUPFAM" id="SSF69118">
    <property type="entry name" value="AhpD-like"/>
    <property type="match status" value="1"/>
</dbReference>
<dbReference type="Pfam" id="PF02627">
    <property type="entry name" value="CMD"/>
    <property type="match status" value="1"/>
</dbReference>
<feature type="domain" description="AB hydrolase-1" evidence="2">
    <location>
        <begin position="147"/>
        <end position="369"/>
    </location>
</feature>
<feature type="region of interest" description="Disordered" evidence="1">
    <location>
        <begin position="122"/>
        <end position="141"/>
    </location>
</feature>
<accession>A0ABT4U1W3</accession>
<dbReference type="Gene3D" id="3.40.50.1820">
    <property type="entry name" value="alpha/beta hydrolase"/>
    <property type="match status" value="1"/>
</dbReference>
<organism evidence="4 5">
    <name type="scientific">Nocardiopsis endophytica</name>
    <dbReference type="NCBI Taxonomy" id="3018445"/>
    <lineage>
        <taxon>Bacteria</taxon>
        <taxon>Bacillati</taxon>
        <taxon>Actinomycetota</taxon>
        <taxon>Actinomycetes</taxon>
        <taxon>Streptosporangiales</taxon>
        <taxon>Nocardiopsidaceae</taxon>
        <taxon>Nocardiopsis</taxon>
    </lineage>
</organism>
<dbReference type="Pfam" id="PF00561">
    <property type="entry name" value="Abhydrolase_1"/>
    <property type="match status" value="1"/>
</dbReference>
<reference evidence="4 5" key="1">
    <citation type="submission" date="2023-01" db="EMBL/GenBank/DDBJ databases">
        <title>Draft genome sequence of Nocardiopsis sp. RSe5-2 isolated from halophytes.</title>
        <authorList>
            <person name="Duangmal K."/>
            <person name="Chantavorakit T."/>
        </authorList>
    </citation>
    <scope>NUCLEOTIDE SEQUENCE [LARGE SCALE GENOMIC DNA]</scope>
    <source>
        <strain evidence="4 5">RSe5-2</strain>
    </source>
</reference>
<dbReference type="InterPro" id="IPR029058">
    <property type="entry name" value="AB_hydrolase_fold"/>
</dbReference>
<dbReference type="InterPro" id="IPR000073">
    <property type="entry name" value="AB_hydrolase_1"/>
</dbReference>
<sequence length="378" mass="39658">MPAEIPARAAREMAALLGGRPEALDALDAVAPRTADAMAAGFADVLSESGLGRAEREIATLAALIALGDTGPQLAVHTAAARNAGVDDSEIALLVHHLVPYVGFPRVLQAVGAMGLTRVPPEHDVDLGDHTTRVTDRPAEGAERREPLVLLHALALDRRMWSRVLDLLPADRRVIVPDLRGHGRAADAPPPSTLHGHAGDLAALLDRLEVPAAQVAGLSLGGAVAQTFALDHPGRVARLDLLAAVADPKEAFEGRARSGEADGMAAQIAPTLARWFTPETLAENPWAVRYARDRIARMAPADWAANLRALATVDTRARLAEITAPTRVVAGGADLSVPADEVRTIADDIPGAEYTVIPGAPHMIALQNPDELAAVLAR</sequence>
<protein>
    <submittedName>
        <fullName evidence="4">Alpha/beta fold hydrolase</fullName>
    </submittedName>
</protein>
<evidence type="ECO:0000259" key="3">
    <source>
        <dbReference type="Pfam" id="PF02627"/>
    </source>
</evidence>
<dbReference type="EMBL" id="JAQFWQ010000021">
    <property type="protein sequence ID" value="MDA2810907.1"/>
    <property type="molecule type" value="Genomic_DNA"/>
</dbReference>
<evidence type="ECO:0000256" key="1">
    <source>
        <dbReference type="SAM" id="MobiDB-lite"/>
    </source>
</evidence>
<name>A0ABT4U1W3_9ACTN</name>